<name>A0A3N0XX01_ANAGA</name>
<dbReference type="EMBL" id="RJVU01058740">
    <property type="protein sequence ID" value="ROJ94859.1"/>
    <property type="molecule type" value="Genomic_DNA"/>
</dbReference>
<evidence type="ECO:0000313" key="1">
    <source>
        <dbReference type="EMBL" id="ROJ94859.1"/>
    </source>
</evidence>
<proteinExistence type="predicted"/>
<dbReference type="AlphaFoldDB" id="A0A3N0XX01"/>
<dbReference type="Proteomes" id="UP000281406">
    <property type="component" value="Unassembled WGS sequence"/>
</dbReference>
<reference evidence="1 2" key="1">
    <citation type="submission" date="2018-10" db="EMBL/GenBank/DDBJ databases">
        <title>Genome assembly for a Yunnan-Guizhou Plateau 3E fish, Anabarilius grahami (Regan), and its evolutionary and genetic applications.</title>
        <authorList>
            <person name="Jiang W."/>
        </authorList>
    </citation>
    <scope>NUCLEOTIDE SEQUENCE [LARGE SCALE GENOMIC DNA]</scope>
    <source>
        <strain evidence="1">AG-KIZ</strain>
        <tissue evidence="1">Muscle</tissue>
    </source>
</reference>
<keyword evidence="2" id="KW-1185">Reference proteome</keyword>
<sequence length="72" mass="7628">MGIFKAKGLFCYGKSESKRNSPATGAIEKDAASLQNAAAPLSFLKLINQPLLPKESAASHQYFSSNSPPSLT</sequence>
<comment type="caution">
    <text evidence="1">The sequence shown here is derived from an EMBL/GenBank/DDBJ whole genome shotgun (WGS) entry which is preliminary data.</text>
</comment>
<protein>
    <submittedName>
        <fullName evidence="1">Uncharacterized protein</fullName>
    </submittedName>
</protein>
<evidence type="ECO:0000313" key="2">
    <source>
        <dbReference type="Proteomes" id="UP000281406"/>
    </source>
</evidence>
<gene>
    <name evidence="1" type="ORF">DPX16_8063</name>
</gene>
<accession>A0A3N0XX01</accession>
<organism evidence="1 2">
    <name type="scientific">Anabarilius grahami</name>
    <name type="common">Kanglang fish</name>
    <name type="synonym">Barilius grahami</name>
    <dbReference type="NCBI Taxonomy" id="495550"/>
    <lineage>
        <taxon>Eukaryota</taxon>
        <taxon>Metazoa</taxon>
        <taxon>Chordata</taxon>
        <taxon>Craniata</taxon>
        <taxon>Vertebrata</taxon>
        <taxon>Euteleostomi</taxon>
        <taxon>Actinopterygii</taxon>
        <taxon>Neopterygii</taxon>
        <taxon>Teleostei</taxon>
        <taxon>Ostariophysi</taxon>
        <taxon>Cypriniformes</taxon>
        <taxon>Xenocyprididae</taxon>
        <taxon>Xenocypridinae</taxon>
        <taxon>Xenocypridinae incertae sedis</taxon>
        <taxon>Anabarilius</taxon>
    </lineage>
</organism>